<comment type="caution">
    <text evidence="2">The sequence shown here is derived from an EMBL/GenBank/DDBJ whole genome shotgun (WGS) entry which is preliminary data.</text>
</comment>
<accession>A0A812PI41</accession>
<feature type="region of interest" description="Disordered" evidence="1">
    <location>
        <begin position="1"/>
        <end position="63"/>
    </location>
</feature>
<feature type="region of interest" description="Disordered" evidence="1">
    <location>
        <begin position="191"/>
        <end position="222"/>
    </location>
</feature>
<protein>
    <submittedName>
        <fullName evidence="2">Dbp9 protein</fullName>
    </submittedName>
</protein>
<gene>
    <name evidence="2" type="primary">dbp9</name>
    <name evidence="2" type="ORF">SNAT2548_LOCUS19647</name>
</gene>
<dbReference type="EMBL" id="CAJNDS010002186">
    <property type="protein sequence ID" value="CAE7363534.1"/>
    <property type="molecule type" value="Genomic_DNA"/>
</dbReference>
<feature type="compositionally biased region" description="Gly residues" evidence="1">
    <location>
        <begin position="1"/>
        <end position="12"/>
    </location>
</feature>
<keyword evidence="3" id="KW-1185">Reference proteome</keyword>
<proteinExistence type="predicted"/>
<feature type="compositionally biased region" description="Low complexity" evidence="1">
    <location>
        <begin position="40"/>
        <end position="49"/>
    </location>
</feature>
<reference evidence="2" key="1">
    <citation type="submission" date="2021-02" db="EMBL/GenBank/DDBJ databases">
        <authorList>
            <person name="Dougan E. K."/>
            <person name="Rhodes N."/>
            <person name="Thang M."/>
            <person name="Chan C."/>
        </authorList>
    </citation>
    <scope>NUCLEOTIDE SEQUENCE</scope>
</reference>
<feature type="compositionally biased region" description="Basic residues" evidence="1">
    <location>
        <begin position="971"/>
        <end position="985"/>
    </location>
</feature>
<feature type="region of interest" description="Disordered" evidence="1">
    <location>
        <begin position="234"/>
        <end position="285"/>
    </location>
</feature>
<dbReference type="OrthoDB" id="1191041at2759"/>
<feature type="region of interest" description="Disordered" evidence="1">
    <location>
        <begin position="969"/>
        <end position="1007"/>
    </location>
</feature>
<name>A0A812PI41_9DINO</name>
<evidence type="ECO:0000256" key="1">
    <source>
        <dbReference type="SAM" id="MobiDB-lite"/>
    </source>
</evidence>
<evidence type="ECO:0000313" key="3">
    <source>
        <dbReference type="Proteomes" id="UP000604046"/>
    </source>
</evidence>
<feature type="compositionally biased region" description="Basic and acidic residues" evidence="1">
    <location>
        <begin position="986"/>
        <end position="1001"/>
    </location>
</feature>
<dbReference type="AlphaFoldDB" id="A0A812PI41"/>
<organism evidence="2 3">
    <name type="scientific">Symbiodinium natans</name>
    <dbReference type="NCBI Taxonomy" id="878477"/>
    <lineage>
        <taxon>Eukaryota</taxon>
        <taxon>Sar</taxon>
        <taxon>Alveolata</taxon>
        <taxon>Dinophyceae</taxon>
        <taxon>Suessiales</taxon>
        <taxon>Symbiodiniaceae</taxon>
        <taxon>Symbiodinium</taxon>
    </lineage>
</organism>
<feature type="compositionally biased region" description="Polar residues" evidence="1">
    <location>
        <begin position="259"/>
        <end position="269"/>
    </location>
</feature>
<sequence>MAITGVGEGGGQAANQPAASNGHVQLRQGQLARVDPDVYPAATAAPAQEATKKHKPNREQDSWGATTANTYIHAALDALQSHNHTHAATSTNHSTAEATALAASRQHLRTALQAAEAGKEVARGGQKDEQLGAGEAEQELLIAASYPGHGQASHHLQQAQYHMEACLGAEASALEVQVGKALQAIDDWSTQLWGDDTPAGGPAEEGREENYDGGEDGALLHDRDNGTEEIAATCAGGETRVEGEGGELASHTSHAALDTTATGASSQTTRTDEAKMGGTTAATHKGGWANGTERCRQVEFLLRLCKRCQALLALPLDATLALPHPGEFARNRLWKGLTAADSKLAAQARHRRRLAARENCFPLGRFAEQQGLAREGCTRGICSATKLLPSILKDWKVLRRECGAATPCMRELRNCQEGVEEFLSDATMAIARLLRLSPAKIRQRVRQAVQRDWQVMRPQHQLLFAATAAQRALSRPPARGCEAALRVLRGPGPRLASSRPPSEDLREVLRRAPASSELYGQGSDATFSHPFVKELLREAQARVSWDNWVICVRTYARPENLMSQTMKLLRCAGLFELRDRVHVFCSHEDPDFLSGRYEEVLGQLRDRIIVGVKGADLQVRFIEECFLPGQHVVVMDDNLLRFVRHEAGEELPGDLVATIDGAAAALHRFRANLWGISPTSNKTFLKEAPEISTNLGLVYGAFFGFRVLHDPELYTRFGQVKDDLERTLRYWHRDGVLVRFRRMSCTKAQRPGVYSSKKGGISASVGAYGHKQQGDFALARLSKGFSQYIRLPSCEFDQKRDPTTGQLLFLSSKKPRWKEGSHVADCGVVWIRRKSPLLNSGPWASAPAGRSLSAGFCCKPCRGEADGQCTKCSCISPVQEEARQLFFAEGLEAVRALARLLGKPNNEKRATRALEREWHRLPPRQRGNMEALAARDFEQKQWCVLCPQAQDTLNSAAPDASDAILTTRTSQPKRRCQVHRPPKRARNGEWPESAKQRKRDSNIGCSL</sequence>
<feature type="compositionally biased region" description="Polar residues" evidence="1">
    <location>
        <begin position="13"/>
        <end position="23"/>
    </location>
</feature>
<dbReference type="Proteomes" id="UP000604046">
    <property type="component" value="Unassembled WGS sequence"/>
</dbReference>
<evidence type="ECO:0000313" key="2">
    <source>
        <dbReference type="EMBL" id="CAE7363534.1"/>
    </source>
</evidence>